<dbReference type="AlphaFoldDB" id="A0A6A6UPK8"/>
<evidence type="ECO:0000313" key="2">
    <source>
        <dbReference type="EMBL" id="KAF2673656.1"/>
    </source>
</evidence>
<sequence length="798" mass="86814">MASTPHEPTHLTGNQPHDNRPLPIQSSYSSGSEEDNDLLLDTGHISSTGSLADPGASFIGVSISPVQTRLASAKTPAVEKADAIRNGDGYFSLDTQLETSNSDLSTPSGGESTFDIAASAGNAQSRQHERHYFSLSNYPTQLDGPTSDTQSPGGSAQASGMRAGSDDVLMDMRRLQRPSIGLRRVSSDSSLNQWRAMSIASSLGDDTRFLNVREQVNSRFKAIKDSFQDSNLRLLSIPSLPPFPNMSNINIPNILAVFSEPLAKEEDVKTSSPKRRNTAFDIRESVMELIRKRTGSIPKPLSTIYDPSTDRVAGMKPAAAASHPYFVQAISQLTGDIVILGGYRGSVLRSTDHTRLWIPIKAGLNLAKVNLQVGLEDEDEERMAESIVPDGMLTHIGPIDISRRLIKRLRACPNAKSGKLRVHNYGYDWRLSPSRLADDLRQFLETLPCNAPDIPPSQRGATVIAHSLGGIITRHTVNQRPDLFAGVLYAGTPQNCSNILGPLRNGDDVLFNSKILTAEANFSMRTSFIFLPLNGKLFIDETTKKELHVDFFDVNNWIKYNLSPCVTKPARSKRQSLLGSIKPNLPSLNDAMNNIPILGRRLSSRKPKTTASSDSGESFEQVQHTHLHRTHTVSLVPQMTATGNRSRGPSTNHSSIPYEAAVAYLTRTLKRSKKFKEFSLHNNAHAEANAYPPFAVIYGKSEPTVSAARVDGYDSIKRADVYDNLSFASGDGVVLARESMLPTGYRAARGGVVGSDRGHISLLGDLEAVGRCLVAMRKARIAGVGMGTSATQGVHRAQ</sequence>
<dbReference type="OrthoDB" id="10250441at2759"/>
<dbReference type="SUPFAM" id="SSF53474">
    <property type="entry name" value="alpha/beta-Hydrolases"/>
    <property type="match status" value="1"/>
</dbReference>
<dbReference type="InterPro" id="IPR029058">
    <property type="entry name" value="AB_hydrolase_fold"/>
</dbReference>
<dbReference type="Gene3D" id="3.40.50.1820">
    <property type="entry name" value="alpha/beta hydrolase"/>
    <property type="match status" value="1"/>
</dbReference>
<evidence type="ECO:0008006" key="4">
    <source>
        <dbReference type="Google" id="ProtNLM"/>
    </source>
</evidence>
<reference evidence="2" key="1">
    <citation type="journal article" date="2020" name="Stud. Mycol.">
        <title>101 Dothideomycetes genomes: a test case for predicting lifestyles and emergence of pathogens.</title>
        <authorList>
            <person name="Haridas S."/>
            <person name="Albert R."/>
            <person name="Binder M."/>
            <person name="Bloem J."/>
            <person name="Labutti K."/>
            <person name="Salamov A."/>
            <person name="Andreopoulos B."/>
            <person name="Baker S."/>
            <person name="Barry K."/>
            <person name="Bills G."/>
            <person name="Bluhm B."/>
            <person name="Cannon C."/>
            <person name="Castanera R."/>
            <person name="Culley D."/>
            <person name="Daum C."/>
            <person name="Ezra D."/>
            <person name="Gonzalez J."/>
            <person name="Henrissat B."/>
            <person name="Kuo A."/>
            <person name="Liang C."/>
            <person name="Lipzen A."/>
            <person name="Lutzoni F."/>
            <person name="Magnuson J."/>
            <person name="Mondo S."/>
            <person name="Nolan M."/>
            <person name="Ohm R."/>
            <person name="Pangilinan J."/>
            <person name="Park H.-J."/>
            <person name="Ramirez L."/>
            <person name="Alfaro M."/>
            <person name="Sun H."/>
            <person name="Tritt A."/>
            <person name="Yoshinaga Y."/>
            <person name="Zwiers L.-H."/>
            <person name="Turgeon B."/>
            <person name="Goodwin S."/>
            <person name="Spatafora J."/>
            <person name="Crous P."/>
            <person name="Grigoriev I."/>
        </authorList>
    </citation>
    <scope>NUCLEOTIDE SEQUENCE</scope>
    <source>
        <strain evidence="2">CBS 115976</strain>
    </source>
</reference>
<dbReference type="PANTHER" id="PTHR11440">
    <property type="entry name" value="LECITHIN-CHOLESTEROL ACYLTRANSFERASE-RELATED"/>
    <property type="match status" value="1"/>
</dbReference>
<organism evidence="2 3">
    <name type="scientific">Microthyrium microscopicum</name>
    <dbReference type="NCBI Taxonomy" id="703497"/>
    <lineage>
        <taxon>Eukaryota</taxon>
        <taxon>Fungi</taxon>
        <taxon>Dikarya</taxon>
        <taxon>Ascomycota</taxon>
        <taxon>Pezizomycotina</taxon>
        <taxon>Dothideomycetes</taxon>
        <taxon>Dothideomycetes incertae sedis</taxon>
        <taxon>Microthyriales</taxon>
        <taxon>Microthyriaceae</taxon>
        <taxon>Microthyrium</taxon>
    </lineage>
</organism>
<protein>
    <recommendedName>
        <fullName evidence="4">Alpha/beta-hydrolase</fullName>
    </recommendedName>
</protein>
<evidence type="ECO:0000256" key="1">
    <source>
        <dbReference type="SAM" id="MobiDB-lite"/>
    </source>
</evidence>
<name>A0A6A6UPK8_9PEZI</name>
<dbReference type="EMBL" id="MU004231">
    <property type="protein sequence ID" value="KAF2673656.1"/>
    <property type="molecule type" value="Genomic_DNA"/>
</dbReference>
<feature type="region of interest" description="Disordered" evidence="1">
    <location>
        <begin position="1"/>
        <end position="42"/>
    </location>
</feature>
<keyword evidence="3" id="KW-1185">Reference proteome</keyword>
<feature type="compositionally biased region" description="Polar residues" evidence="1">
    <location>
        <begin position="136"/>
        <end position="158"/>
    </location>
</feature>
<gene>
    <name evidence="2" type="ORF">BT63DRAFT_421789</name>
</gene>
<evidence type="ECO:0000313" key="3">
    <source>
        <dbReference type="Proteomes" id="UP000799302"/>
    </source>
</evidence>
<feature type="region of interest" description="Disordered" evidence="1">
    <location>
        <begin position="136"/>
        <end position="164"/>
    </location>
</feature>
<dbReference type="Proteomes" id="UP000799302">
    <property type="component" value="Unassembled WGS sequence"/>
</dbReference>
<proteinExistence type="predicted"/>
<accession>A0A6A6UPK8</accession>